<feature type="domain" description="DUF6396" evidence="1">
    <location>
        <begin position="190"/>
        <end position="259"/>
    </location>
</feature>
<dbReference type="InterPro" id="IPR045653">
    <property type="entry name" value="DUF6396"/>
</dbReference>
<dbReference type="AlphaFoldDB" id="A0A6P3ARU9"/>
<evidence type="ECO:0000259" key="1">
    <source>
        <dbReference type="Pfam" id="PF19933"/>
    </source>
</evidence>
<dbReference type="Pfam" id="PF08238">
    <property type="entry name" value="Sel1"/>
    <property type="match status" value="2"/>
</dbReference>
<name>A0A6P3ARU9_BURL3</name>
<organism evidence="2 3">
    <name type="scientific">Burkholderia lata (strain ATCC 17760 / DSM 23089 / LMG 22485 / NCIMB 9086 / R18194 / 383)</name>
    <dbReference type="NCBI Taxonomy" id="482957"/>
    <lineage>
        <taxon>Bacteria</taxon>
        <taxon>Pseudomonadati</taxon>
        <taxon>Pseudomonadota</taxon>
        <taxon>Betaproteobacteria</taxon>
        <taxon>Burkholderiales</taxon>
        <taxon>Burkholderiaceae</taxon>
        <taxon>Burkholderia</taxon>
        <taxon>Burkholderia cepacia complex</taxon>
    </lineage>
</organism>
<dbReference type="Pfam" id="PF19933">
    <property type="entry name" value="DUF6396"/>
    <property type="match status" value="1"/>
</dbReference>
<dbReference type="InterPro" id="IPR050767">
    <property type="entry name" value="Sel1_AlgK"/>
</dbReference>
<gene>
    <name evidence="2" type="ORF">BLA39750_06039</name>
</gene>
<dbReference type="InterPro" id="IPR006597">
    <property type="entry name" value="Sel1-like"/>
</dbReference>
<dbReference type="PANTHER" id="PTHR11102:SF160">
    <property type="entry name" value="ERAD-ASSOCIATED E3 UBIQUITIN-PROTEIN LIGASE COMPONENT HRD3"/>
    <property type="match status" value="1"/>
</dbReference>
<protein>
    <submittedName>
        <fullName evidence="2">Putative lipoprotein</fullName>
    </submittedName>
</protein>
<dbReference type="Proteomes" id="UP000494110">
    <property type="component" value="Unassembled WGS sequence"/>
</dbReference>
<dbReference type="Gene3D" id="1.25.40.10">
    <property type="entry name" value="Tetratricopeptide repeat domain"/>
    <property type="match status" value="1"/>
</dbReference>
<dbReference type="SUPFAM" id="SSF81901">
    <property type="entry name" value="HCP-like"/>
    <property type="match status" value="1"/>
</dbReference>
<accession>A0A6P3ARU9</accession>
<reference evidence="2 3" key="1">
    <citation type="submission" date="2019-09" db="EMBL/GenBank/DDBJ databases">
        <authorList>
            <person name="Depoorter E."/>
        </authorList>
    </citation>
    <scope>NUCLEOTIDE SEQUENCE [LARGE SCALE GENOMIC DNA]</scope>
    <source>
        <strain evidence="2">R-39750</strain>
    </source>
</reference>
<proteinExistence type="predicted"/>
<dbReference type="InterPro" id="IPR011990">
    <property type="entry name" value="TPR-like_helical_dom_sf"/>
</dbReference>
<sequence>MWFQQALTLDDPAVPADNIDYAKVYQLYLQAAGRNHWKAMLNLASLILSDRSGVPVHDPEAAIQWVEKAMRLDIPDAYDRMGVYHLDGVVKGGGARTAYAFFQRAADLGSPAAMAFLGYKLAASYDNPGEGFWANQAVGTRMLECALAQGYGDAAEKLGLIYASPNTLEAKRRALNVLHEGVKLGSAKCADSLAADFDGMDLDNGTNLVGHIDKARARRYGKVVDVLKLYDGRLKLSNLDKILPLPPAPLPKWNGDMQTLINTAKAVI</sequence>
<keyword evidence="2" id="KW-0449">Lipoprotein</keyword>
<evidence type="ECO:0000313" key="2">
    <source>
        <dbReference type="EMBL" id="VWD49744.1"/>
    </source>
</evidence>
<evidence type="ECO:0000313" key="3">
    <source>
        <dbReference type="Proteomes" id="UP000494110"/>
    </source>
</evidence>
<dbReference type="PANTHER" id="PTHR11102">
    <property type="entry name" value="SEL-1-LIKE PROTEIN"/>
    <property type="match status" value="1"/>
</dbReference>
<dbReference type="EMBL" id="CABVQN010000038">
    <property type="protein sequence ID" value="VWD49744.1"/>
    <property type="molecule type" value="Genomic_DNA"/>
</dbReference>